<dbReference type="GO" id="GO:0003989">
    <property type="term" value="F:acetyl-CoA carboxylase activity"/>
    <property type="evidence" value="ECO:0007669"/>
    <property type="project" value="InterPro"/>
</dbReference>
<comment type="function">
    <text evidence="18">Component of the acetyl coenzyme A carboxylase (ACC) complex. Biotin carboxylase (BC) catalyzes the carboxylation of biotin on its carrier protein (BCCP) and then the CO(2) group is transferred by the transcarboxylase to acetyl-CoA to form malonyl-CoA.</text>
</comment>
<dbReference type="PATRIC" id="fig|42234.21.peg.6328"/>
<dbReference type="PROSITE" id="PS50989">
    <property type="entry name" value="COA_CT_CTER"/>
    <property type="match status" value="1"/>
</dbReference>
<dbReference type="PANTHER" id="PTHR42853">
    <property type="entry name" value="ACETYL-COENZYME A CARBOXYLASE CARBOXYL TRANSFERASE SUBUNIT ALPHA"/>
    <property type="match status" value="1"/>
</dbReference>
<evidence type="ECO:0000256" key="13">
    <source>
        <dbReference type="ARBA" id="ARBA00022771"/>
    </source>
</evidence>
<dbReference type="GO" id="GO:2001295">
    <property type="term" value="P:malonyl-CoA biosynthetic process"/>
    <property type="evidence" value="ECO:0007669"/>
    <property type="project" value="UniProtKB-UniPathway"/>
</dbReference>
<comment type="pathway">
    <text evidence="3">Lipid metabolism; malonyl-CoA biosynthesis; malonyl-CoA from acetyl-CoA: step 1/1.</text>
</comment>
<evidence type="ECO:0000256" key="16">
    <source>
        <dbReference type="ARBA" id="ARBA00023098"/>
    </source>
</evidence>
<dbReference type="AlphaFoldDB" id="A0A0L0JVC9"/>
<evidence type="ECO:0000256" key="8">
    <source>
        <dbReference type="ARBA" id="ARBA00018312"/>
    </source>
</evidence>
<keyword evidence="10" id="KW-0444">Lipid biosynthesis</keyword>
<dbReference type="PRINTS" id="PR01070">
    <property type="entry name" value="ACCCTRFRASEB"/>
</dbReference>
<keyword evidence="13" id="KW-0863">Zinc-finger</keyword>
<keyword evidence="12" id="KW-0547">Nucleotide-binding</keyword>
<dbReference type="GO" id="GO:0006633">
    <property type="term" value="P:fatty acid biosynthetic process"/>
    <property type="evidence" value="ECO:0007669"/>
    <property type="project" value="UniProtKB-KW"/>
</dbReference>
<keyword evidence="17" id="KW-0275">Fatty acid biosynthesis</keyword>
<keyword evidence="14" id="KW-0276">Fatty acid metabolism</keyword>
<feature type="domain" description="CoA carboxyltransferase C-terminal" evidence="22">
    <location>
        <begin position="255"/>
        <end position="470"/>
    </location>
</feature>
<keyword evidence="13" id="KW-0862">Zinc</keyword>
<evidence type="ECO:0000256" key="12">
    <source>
        <dbReference type="ARBA" id="ARBA00022741"/>
    </source>
</evidence>
<proteinExistence type="inferred from homology"/>
<comment type="similarity">
    <text evidence="4">In the C-terminal section; belongs to the AccA family.</text>
</comment>
<comment type="caution">
    <text evidence="23">The sequence shown here is derived from an EMBL/GenBank/DDBJ whole genome shotgun (WGS) entry which is preliminary data.</text>
</comment>
<keyword evidence="9" id="KW-0963">Cytoplasm</keyword>
<evidence type="ECO:0000256" key="18">
    <source>
        <dbReference type="ARBA" id="ARBA00025280"/>
    </source>
</evidence>
<dbReference type="Pfam" id="PF03255">
    <property type="entry name" value="ACCA"/>
    <property type="match status" value="1"/>
</dbReference>
<comment type="subcellular location">
    <subcellularLocation>
        <location evidence="2">Cytoplasm</location>
    </subcellularLocation>
</comment>
<dbReference type="RefSeq" id="WP_050373507.1">
    <property type="nucleotide sequence ID" value="NZ_KQ257829.1"/>
</dbReference>
<organism evidence="23 24">
    <name type="scientific">Streptomyces acidiscabies</name>
    <dbReference type="NCBI Taxonomy" id="42234"/>
    <lineage>
        <taxon>Bacteria</taxon>
        <taxon>Bacillati</taxon>
        <taxon>Actinomycetota</taxon>
        <taxon>Actinomycetes</taxon>
        <taxon>Kitasatosporales</taxon>
        <taxon>Streptomycetaceae</taxon>
        <taxon>Streptomyces</taxon>
    </lineage>
</organism>
<dbReference type="EMBL" id="JPPY01000172">
    <property type="protein sequence ID" value="KND29722.1"/>
    <property type="molecule type" value="Genomic_DNA"/>
</dbReference>
<dbReference type="InterPro" id="IPR011763">
    <property type="entry name" value="COA_CT_C"/>
</dbReference>
<dbReference type="GO" id="GO:0005524">
    <property type="term" value="F:ATP binding"/>
    <property type="evidence" value="ECO:0007669"/>
    <property type="project" value="UniProtKB-KW"/>
</dbReference>
<evidence type="ECO:0000259" key="21">
    <source>
        <dbReference type="PROSITE" id="PS50980"/>
    </source>
</evidence>
<dbReference type="Pfam" id="PF01039">
    <property type="entry name" value="Carboxyl_trans"/>
    <property type="match status" value="1"/>
</dbReference>
<reference evidence="24" key="1">
    <citation type="submission" date="2014-07" db="EMBL/GenBank/DDBJ databases">
        <title>Genome sequencing of plant-pathogenic Streptomyces species.</title>
        <authorList>
            <person name="Harrison J."/>
            <person name="Sapp M."/>
            <person name="Thwaites R."/>
            <person name="Studholme D.J."/>
        </authorList>
    </citation>
    <scope>NUCLEOTIDE SEQUENCE [LARGE SCALE GENOMIC DNA]</scope>
    <source>
        <strain evidence="24">NCPPB 4445</strain>
    </source>
</reference>
<evidence type="ECO:0000256" key="3">
    <source>
        <dbReference type="ARBA" id="ARBA00004956"/>
    </source>
</evidence>
<comment type="similarity">
    <text evidence="5">In the N-terminal section; belongs to the AccD/PCCB family.</text>
</comment>
<dbReference type="InterPro" id="IPR011762">
    <property type="entry name" value="COA_CT_N"/>
</dbReference>
<keyword evidence="13" id="KW-0479">Metal-binding</keyword>
<evidence type="ECO:0000256" key="19">
    <source>
        <dbReference type="ARBA" id="ARBA00049152"/>
    </source>
</evidence>
<accession>A0A0L0JVC9</accession>
<dbReference type="GO" id="GO:0008270">
    <property type="term" value="F:zinc ion binding"/>
    <property type="evidence" value="ECO:0007669"/>
    <property type="project" value="UniProtKB-KW"/>
</dbReference>
<keyword evidence="11" id="KW-0808">Transferase</keyword>
<dbReference type="GO" id="GO:0009317">
    <property type="term" value="C:acetyl-CoA carboxylase complex"/>
    <property type="evidence" value="ECO:0007669"/>
    <property type="project" value="InterPro"/>
</dbReference>
<evidence type="ECO:0000259" key="22">
    <source>
        <dbReference type="PROSITE" id="PS50989"/>
    </source>
</evidence>
<gene>
    <name evidence="23" type="ORF">IQ63_30715</name>
</gene>
<dbReference type="InterPro" id="IPR000438">
    <property type="entry name" value="Acetyl_CoA_COase_Trfase_b_su"/>
</dbReference>
<feature type="region of interest" description="Disordered" evidence="20">
    <location>
        <begin position="226"/>
        <end position="266"/>
    </location>
</feature>
<sequence>MTRFSAREVIALVTDTFTELPYPDKESAPDGPLGWEGYDASLARAAGRTGESESVVCGTADIEGTQVVLIAFEFGFLGGSLGERTGDRLESAYRHARAHRLPVVPLVATGGSRMQEGMLALTQLQRVARESALTRAAGLPQIAVLRDPTTGGGWATLGAGADVILALPGAQVGFAGSRVRPPDADPAAYTAEAQVAAGSADAVVRPEELRETLGLWLRLLSARPTATPSAPEATAPSNSLPSPNTSTPAAPRPAPVPTPLGATDLPLSGWDAVQRARSPQHPRAHAYLDTYFTHRAEISGDRCGGTDPEGIVCGFGLRPDGQVVAFAAQTGAATRPAGYRTAVRLIRLADRLGIPVLTLVDTPGAANDAEAERQGAGAAIAELFTAVAEVSTPVTTLVIGEGGSGGALALAAPGRTWATPDSYFSVIAPELAAAILKRPPEDVEATAGQLRIRPQDLAALGVIRTDDRQP</sequence>
<evidence type="ECO:0000256" key="6">
    <source>
        <dbReference type="ARBA" id="ARBA00011664"/>
    </source>
</evidence>
<evidence type="ECO:0000256" key="15">
    <source>
        <dbReference type="ARBA" id="ARBA00022840"/>
    </source>
</evidence>
<dbReference type="InterPro" id="IPR034733">
    <property type="entry name" value="AcCoA_carboxyl_beta"/>
</dbReference>
<evidence type="ECO:0000256" key="1">
    <source>
        <dbReference type="ARBA" id="ARBA00001947"/>
    </source>
</evidence>
<dbReference type="OrthoDB" id="9772975at2"/>
<evidence type="ECO:0000313" key="23">
    <source>
        <dbReference type="EMBL" id="KND29722.1"/>
    </source>
</evidence>
<comment type="subunit">
    <text evidence="6">Acetyl-CoA carboxylase is a heterotetramer composed of biotin carboxyl carrier protein (AccB), biotin carboxylase (AccC) and two subunits of ACCase subunit beta/alpha.</text>
</comment>
<comment type="cofactor">
    <cofactor evidence="1">
        <name>Zn(2+)</name>
        <dbReference type="ChEBI" id="CHEBI:29105"/>
    </cofactor>
</comment>
<evidence type="ECO:0000256" key="10">
    <source>
        <dbReference type="ARBA" id="ARBA00022516"/>
    </source>
</evidence>
<dbReference type="PANTHER" id="PTHR42853:SF3">
    <property type="entry name" value="ACETYL-COENZYME A CARBOXYLASE CARBOXYL TRANSFERASE SUBUNIT ALPHA, CHLOROPLASTIC"/>
    <property type="match status" value="1"/>
</dbReference>
<dbReference type="UniPathway" id="UPA00655">
    <property type="reaction ID" value="UER00711"/>
</dbReference>
<comment type="catalytic activity">
    <reaction evidence="19">
        <text>N(6)-carboxybiotinyl-L-lysyl-[protein] + acetyl-CoA = N(6)-biotinyl-L-lysyl-[protein] + malonyl-CoA</text>
        <dbReference type="Rhea" id="RHEA:54728"/>
        <dbReference type="Rhea" id="RHEA-COMP:10505"/>
        <dbReference type="Rhea" id="RHEA-COMP:10506"/>
        <dbReference type="ChEBI" id="CHEBI:57288"/>
        <dbReference type="ChEBI" id="CHEBI:57384"/>
        <dbReference type="ChEBI" id="CHEBI:83144"/>
        <dbReference type="ChEBI" id="CHEBI:83145"/>
        <dbReference type="EC" id="2.1.3.15"/>
    </reaction>
</comment>
<feature type="domain" description="CoA carboxyltransferase N-terminal" evidence="21">
    <location>
        <begin position="1"/>
        <end position="235"/>
    </location>
</feature>
<evidence type="ECO:0000256" key="4">
    <source>
        <dbReference type="ARBA" id="ARBA00006276"/>
    </source>
</evidence>
<evidence type="ECO:0000256" key="7">
    <source>
        <dbReference type="ARBA" id="ARBA00011883"/>
    </source>
</evidence>
<evidence type="ECO:0000256" key="5">
    <source>
        <dbReference type="ARBA" id="ARBA00010284"/>
    </source>
</evidence>
<dbReference type="PROSITE" id="PS50980">
    <property type="entry name" value="COA_CT_NTER"/>
    <property type="match status" value="1"/>
</dbReference>
<keyword evidence="16" id="KW-0443">Lipid metabolism</keyword>
<evidence type="ECO:0000256" key="9">
    <source>
        <dbReference type="ARBA" id="ARBA00022490"/>
    </source>
</evidence>
<dbReference type="EC" id="2.1.3.15" evidence="7"/>
<feature type="compositionally biased region" description="Low complexity" evidence="20">
    <location>
        <begin position="226"/>
        <end position="249"/>
    </location>
</feature>
<evidence type="ECO:0000256" key="11">
    <source>
        <dbReference type="ARBA" id="ARBA00022679"/>
    </source>
</evidence>
<dbReference type="Gene3D" id="3.90.226.10">
    <property type="entry name" value="2-enoyl-CoA Hydratase, Chain A, domain 1"/>
    <property type="match status" value="2"/>
</dbReference>
<evidence type="ECO:0000313" key="24">
    <source>
        <dbReference type="Proteomes" id="UP000037151"/>
    </source>
</evidence>
<evidence type="ECO:0000256" key="20">
    <source>
        <dbReference type="SAM" id="MobiDB-lite"/>
    </source>
</evidence>
<evidence type="ECO:0000256" key="14">
    <source>
        <dbReference type="ARBA" id="ARBA00022832"/>
    </source>
</evidence>
<dbReference type="Proteomes" id="UP000037151">
    <property type="component" value="Unassembled WGS sequence"/>
</dbReference>
<dbReference type="GO" id="GO:0016743">
    <property type="term" value="F:carboxyl- or carbamoyltransferase activity"/>
    <property type="evidence" value="ECO:0007669"/>
    <property type="project" value="InterPro"/>
</dbReference>
<dbReference type="InterPro" id="IPR001095">
    <property type="entry name" value="Acetyl_CoA_COase_a_su"/>
</dbReference>
<evidence type="ECO:0000256" key="2">
    <source>
        <dbReference type="ARBA" id="ARBA00004496"/>
    </source>
</evidence>
<evidence type="ECO:0000256" key="17">
    <source>
        <dbReference type="ARBA" id="ARBA00023160"/>
    </source>
</evidence>
<keyword evidence="15" id="KW-0067">ATP-binding</keyword>
<dbReference type="SUPFAM" id="SSF52096">
    <property type="entry name" value="ClpP/crotonase"/>
    <property type="match status" value="2"/>
</dbReference>
<name>A0A0L0JVC9_9ACTN</name>
<protein>
    <recommendedName>
        <fullName evidence="8">Acetyl-coenzyme A carboxylase carboxyl transferase subunits beta/alpha</fullName>
        <ecNumber evidence="7">2.1.3.15</ecNumber>
    </recommendedName>
</protein>
<dbReference type="InterPro" id="IPR029045">
    <property type="entry name" value="ClpP/crotonase-like_dom_sf"/>
</dbReference>